<reference evidence="1" key="2">
    <citation type="journal article" date="2015" name="Fish Shellfish Immunol.">
        <title>Early steps in the European eel (Anguilla anguilla)-Vibrio vulnificus interaction in the gills: Role of the RtxA13 toxin.</title>
        <authorList>
            <person name="Callol A."/>
            <person name="Pajuelo D."/>
            <person name="Ebbesson L."/>
            <person name="Teles M."/>
            <person name="MacKenzie S."/>
            <person name="Amaro C."/>
        </authorList>
    </citation>
    <scope>NUCLEOTIDE SEQUENCE</scope>
</reference>
<evidence type="ECO:0000313" key="1">
    <source>
        <dbReference type="EMBL" id="JAH69233.1"/>
    </source>
</evidence>
<sequence length="18" mass="2138">MMMRLGHSAQQCLPFSYH</sequence>
<proteinExistence type="predicted"/>
<protein>
    <submittedName>
        <fullName evidence="1">Uncharacterized protein</fullName>
    </submittedName>
</protein>
<organism evidence="1">
    <name type="scientific">Anguilla anguilla</name>
    <name type="common">European freshwater eel</name>
    <name type="synonym">Muraena anguilla</name>
    <dbReference type="NCBI Taxonomy" id="7936"/>
    <lineage>
        <taxon>Eukaryota</taxon>
        <taxon>Metazoa</taxon>
        <taxon>Chordata</taxon>
        <taxon>Craniata</taxon>
        <taxon>Vertebrata</taxon>
        <taxon>Euteleostomi</taxon>
        <taxon>Actinopterygii</taxon>
        <taxon>Neopterygii</taxon>
        <taxon>Teleostei</taxon>
        <taxon>Anguilliformes</taxon>
        <taxon>Anguillidae</taxon>
        <taxon>Anguilla</taxon>
    </lineage>
</organism>
<accession>A0A0E9UWB6</accession>
<dbReference type="EMBL" id="GBXM01039344">
    <property type="protein sequence ID" value="JAH69233.1"/>
    <property type="molecule type" value="Transcribed_RNA"/>
</dbReference>
<reference evidence="1" key="1">
    <citation type="submission" date="2014-11" db="EMBL/GenBank/DDBJ databases">
        <authorList>
            <person name="Amaro Gonzalez C."/>
        </authorList>
    </citation>
    <scope>NUCLEOTIDE SEQUENCE</scope>
</reference>
<dbReference type="AlphaFoldDB" id="A0A0E9UWB6"/>
<name>A0A0E9UWB6_ANGAN</name>